<evidence type="ECO:0000313" key="1">
    <source>
        <dbReference type="EMBL" id="OLP82273.1"/>
    </source>
</evidence>
<dbReference type="Gene3D" id="3.30.70.100">
    <property type="match status" value="1"/>
</dbReference>
<gene>
    <name evidence="1" type="ORF">AK812_SmicGene37084</name>
</gene>
<dbReference type="OMA" id="CNEAYAN"/>
<dbReference type="SUPFAM" id="SSF54909">
    <property type="entry name" value="Dimeric alpha+beta barrel"/>
    <property type="match status" value="1"/>
</dbReference>
<organism evidence="1 2">
    <name type="scientific">Symbiodinium microadriaticum</name>
    <name type="common">Dinoflagellate</name>
    <name type="synonym">Zooxanthella microadriatica</name>
    <dbReference type="NCBI Taxonomy" id="2951"/>
    <lineage>
        <taxon>Eukaryota</taxon>
        <taxon>Sar</taxon>
        <taxon>Alveolata</taxon>
        <taxon>Dinophyceae</taxon>
        <taxon>Suessiales</taxon>
        <taxon>Symbiodiniaceae</taxon>
        <taxon>Symbiodinium</taxon>
    </lineage>
</organism>
<accession>A0A1Q9CH65</accession>
<evidence type="ECO:0000313" key="2">
    <source>
        <dbReference type="Proteomes" id="UP000186817"/>
    </source>
</evidence>
<dbReference type="InterPro" id="IPR011008">
    <property type="entry name" value="Dimeric_a/b-barrel"/>
</dbReference>
<name>A0A1Q9CH65_SYMMI</name>
<dbReference type="AlphaFoldDB" id="A0A1Q9CH65"/>
<dbReference type="Proteomes" id="UP000186817">
    <property type="component" value="Unassembled WGS sequence"/>
</dbReference>
<dbReference type="OrthoDB" id="424421at2759"/>
<keyword evidence="2" id="KW-1185">Reference proteome</keyword>
<dbReference type="EMBL" id="LSRX01001209">
    <property type="protein sequence ID" value="OLP82273.1"/>
    <property type="molecule type" value="Genomic_DNA"/>
</dbReference>
<protein>
    <submittedName>
        <fullName evidence="1">Uncharacterized protein</fullName>
    </submittedName>
</protein>
<sequence length="486" mass="53314">MVPLLNLRNYARLPKPSMAGFLQRMGVQASCIPSHRVQMSSLHLCALCMHTMTSRMQAACVRRFGNNCVYHGWTEAGDTLFCREGYLDSDAVLAHLNNVASCTGLADCTRLRRLELHGPPSQLAKLQGIGQQMGAECYERQEGFQRVALASAVNAEPLCGLHLDRTVLRDFCSIHAYYKVTNEEAVGRLLASFETRTRAEAGCLWYAWDRTDDRLFCNEAYANAEAVLAHVQHLEGVGSFGGAAQLTDIEFHGPAAELEKVMGTAKKLGAALFALESDVTFKPVDLCTEGKKSDLCTMHAYFRVEDESGVAGALAELVDKSRAEDSCMYYGWTRAGTTLFCREGYTGAAGILAHLANVSACGGLTKFAKPHRIEIHGPEEEIAKLQQTADEMGATCYTRQSGFQHFQARPTLLAVARRSGGVEPWRQLFRAQTALKYVGLAGLSLTLLARLARRTQRRNGWNVAVASLMLLLGHLAERKLPSGEMS</sequence>
<comment type="caution">
    <text evidence="1">The sequence shown here is derived from an EMBL/GenBank/DDBJ whole genome shotgun (WGS) entry which is preliminary data.</text>
</comment>
<reference evidence="1 2" key="1">
    <citation type="submission" date="2016-02" db="EMBL/GenBank/DDBJ databases">
        <title>Genome analysis of coral dinoflagellate symbionts highlights evolutionary adaptations to a symbiotic lifestyle.</title>
        <authorList>
            <person name="Aranda M."/>
            <person name="Li Y."/>
            <person name="Liew Y.J."/>
            <person name="Baumgarten S."/>
            <person name="Simakov O."/>
            <person name="Wilson M."/>
            <person name="Piel J."/>
            <person name="Ashoor H."/>
            <person name="Bougouffa S."/>
            <person name="Bajic V.B."/>
            <person name="Ryu T."/>
            <person name="Ravasi T."/>
            <person name="Bayer T."/>
            <person name="Micklem G."/>
            <person name="Kim H."/>
            <person name="Bhak J."/>
            <person name="Lajeunesse T.C."/>
            <person name="Voolstra C.R."/>
        </authorList>
    </citation>
    <scope>NUCLEOTIDE SEQUENCE [LARGE SCALE GENOMIC DNA]</scope>
    <source>
        <strain evidence="1 2">CCMP2467</strain>
    </source>
</reference>
<proteinExistence type="predicted"/>